<dbReference type="InterPro" id="IPR008135">
    <property type="entry name" value="Competence-induced_CinA"/>
</dbReference>
<dbReference type="STRING" id="1499967.U27_01121"/>
<dbReference type="HOGENOM" id="CLU_030805_9_2_0"/>
<dbReference type="Proteomes" id="UP000030661">
    <property type="component" value="Unassembled WGS sequence"/>
</dbReference>
<evidence type="ECO:0000313" key="4">
    <source>
        <dbReference type="Proteomes" id="UP000030661"/>
    </source>
</evidence>
<dbReference type="InterPro" id="IPR008136">
    <property type="entry name" value="CinA_C"/>
</dbReference>
<dbReference type="Gene3D" id="3.40.980.10">
    <property type="entry name" value="MoaB/Mog-like domain"/>
    <property type="match status" value="1"/>
</dbReference>
<evidence type="ECO:0000259" key="2">
    <source>
        <dbReference type="SMART" id="SM00852"/>
    </source>
</evidence>
<sequence length="415" mass="45708">MPVEIISVGSEYIIQRYQHAGVAVIANLLLEAGIEIDYVSSVIGQESRLEDVLRQSIERSTLIFVIGNVSSGEYDVAKKLLTRVLKKRLVLNYKVLDALKKQFEAQGEVLPRTEEKRALVPTQTEMLESEQGIVPGFLFSEENKHVVLVPGDETDIEFMLKTHILPRLDPKTFRLGAASGLILKTCGLPLMQIKDRLRSLEREDRQQSLTYVSDGEEISIIVSVRGDLQQEVETRLTKLEAQIRQKLGNVLYGKGSQTLEEVVGKLLGEKKRSLALAESCTGGLIANLLTNIPGSSDYFDRGVVSYSNEAKISLLDVSPNIIEQHGAVSAETATAMAEGVRWLAQTSYGLAVTGIAGPSGGTPIKPVGLVYLALASDQTETQWKCCQFSGDRLMIKKRTAQTALEMLRHQLLIDK</sequence>
<dbReference type="InterPro" id="IPR036425">
    <property type="entry name" value="MoaB/Mog-like_dom_sf"/>
</dbReference>
<evidence type="ECO:0000256" key="1">
    <source>
        <dbReference type="HAMAP-Rule" id="MF_00226"/>
    </source>
</evidence>
<dbReference type="Pfam" id="PF02464">
    <property type="entry name" value="CinA"/>
    <property type="match status" value="1"/>
</dbReference>
<dbReference type="InterPro" id="IPR041424">
    <property type="entry name" value="CinA_KH"/>
</dbReference>
<dbReference type="HAMAP" id="MF_00226_B">
    <property type="entry name" value="CinA_B"/>
    <property type="match status" value="1"/>
</dbReference>
<dbReference type="SUPFAM" id="SSF53218">
    <property type="entry name" value="Molybdenum cofactor biosynthesis proteins"/>
    <property type="match status" value="1"/>
</dbReference>
<dbReference type="NCBIfam" id="TIGR00199">
    <property type="entry name" value="PncC_domain"/>
    <property type="match status" value="1"/>
</dbReference>
<dbReference type="EMBL" id="DF820477">
    <property type="protein sequence ID" value="GAK61222.1"/>
    <property type="molecule type" value="Genomic_DNA"/>
</dbReference>
<dbReference type="eggNOG" id="COG1058">
    <property type="taxonomic scope" value="Bacteria"/>
</dbReference>
<dbReference type="InterPro" id="IPR050101">
    <property type="entry name" value="CinA"/>
</dbReference>
<comment type="similarity">
    <text evidence="1">Belongs to the CinA family.</text>
</comment>
<protein>
    <recommendedName>
        <fullName evidence="1">CinA-like protein</fullName>
    </recommendedName>
</protein>
<name>A0A081C9G7_VECG1</name>
<dbReference type="PANTHER" id="PTHR13939:SF0">
    <property type="entry name" value="NMN AMIDOHYDROLASE-LIKE PROTEIN YFAY"/>
    <property type="match status" value="1"/>
</dbReference>
<accession>A0A081C9G7</accession>
<dbReference type="InterPro" id="IPR036653">
    <property type="entry name" value="CinA-like_C"/>
</dbReference>
<dbReference type="PIRSF" id="PIRSF006728">
    <property type="entry name" value="CinA"/>
    <property type="match status" value="1"/>
</dbReference>
<dbReference type="Gene3D" id="3.90.950.20">
    <property type="entry name" value="CinA-like"/>
    <property type="match status" value="1"/>
</dbReference>
<dbReference type="eggNOG" id="COG1546">
    <property type="taxonomic scope" value="Bacteria"/>
</dbReference>
<gene>
    <name evidence="3" type="ORF">U27_01121</name>
</gene>
<evidence type="ECO:0000313" key="3">
    <source>
        <dbReference type="EMBL" id="GAK61222.1"/>
    </source>
</evidence>
<dbReference type="AlphaFoldDB" id="A0A081C9G7"/>
<keyword evidence="4" id="KW-1185">Reference proteome</keyword>
<dbReference type="SUPFAM" id="SSF142433">
    <property type="entry name" value="CinA-like"/>
    <property type="match status" value="1"/>
</dbReference>
<dbReference type="PANTHER" id="PTHR13939">
    <property type="entry name" value="NICOTINAMIDE-NUCLEOTIDE AMIDOHYDROLASE PNCC"/>
    <property type="match status" value="1"/>
</dbReference>
<dbReference type="Pfam" id="PF00994">
    <property type="entry name" value="MoCF_biosynth"/>
    <property type="match status" value="1"/>
</dbReference>
<proteinExistence type="inferred from homology"/>
<organism evidence="3">
    <name type="scientific">Vecturithrix granuli</name>
    <dbReference type="NCBI Taxonomy" id="1499967"/>
    <lineage>
        <taxon>Bacteria</taxon>
        <taxon>Candidatus Moduliflexota</taxon>
        <taxon>Candidatus Vecturitrichia</taxon>
        <taxon>Candidatus Vecturitrichales</taxon>
        <taxon>Candidatus Vecturitrichaceae</taxon>
        <taxon>Candidatus Vecturithrix</taxon>
    </lineage>
</organism>
<dbReference type="SMART" id="SM00852">
    <property type="entry name" value="MoCF_biosynth"/>
    <property type="match status" value="1"/>
</dbReference>
<feature type="domain" description="MoaB/Mog" evidence="2">
    <location>
        <begin position="4"/>
        <end position="171"/>
    </location>
</feature>
<dbReference type="InterPro" id="IPR001453">
    <property type="entry name" value="MoaB/Mog_dom"/>
</dbReference>
<dbReference type="Pfam" id="PF18146">
    <property type="entry name" value="CinA_KH"/>
    <property type="match status" value="1"/>
</dbReference>
<reference evidence="3" key="1">
    <citation type="journal article" date="2015" name="PeerJ">
        <title>First genomic representation of candidate bacterial phylum KSB3 points to enhanced environmental sensing as a trigger of wastewater bulking.</title>
        <authorList>
            <person name="Sekiguchi Y."/>
            <person name="Ohashi A."/>
            <person name="Parks D.H."/>
            <person name="Yamauchi T."/>
            <person name="Tyson G.W."/>
            <person name="Hugenholtz P."/>
        </authorList>
    </citation>
    <scope>NUCLEOTIDE SEQUENCE [LARGE SCALE GENOMIC DNA]</scope>
</reference>